<dbReference type="Proteomes" id="UP000799766">
    <property type="component" value="Unassembled WGS sequence"/>
</dbReference>
<accession>A0A6A6P2E9</accession>
<organism evidence="2 3">
    <name type="scientific">Lineolata rhizophorae</name>
    <dbReference type="NCBI Taxonomy" id="578093"/>
    <lineage>
        <taxon>Eukaryota</taxon>
        <taxon>Fungi</taxon>
        <taxon>Dikarya</taxon>
        <taxon>Ascomycota</taxon>
        <taxon>Pezizomycotina</taxon>
        <taxon>Dothideomycetes</taxon>
        <taxon>Dothideomycetes incertae sedis</taxon>
        <taxon>Lineolatales</taxon>
        <taxon>Lineolataceae</taxon>
        <taxon>Lineolata</taxon>
    </lineage>
</organism>
<dbReference type="OrthoDB" id="5363415at2759"/>
<keyword evidence="3" id="KW-1185">Reference proteome</keyword>
<dbReference type="InterPro" id="IPR018858">
    <property type="entry name" value="DUF2458"/>
</dbReference>
<feature type="non-terminal residue" evidence="2">
    <location>
        <position position="1"/>
    </location>
</feature>
<dbReference type="AlphaFoldDB" id="A0A6A6P2E9"/>
<dbReference type="EMBL" id="MU001679">
    <property type="protein sequence ID" value="KAF2458059.1"/>
    <property type="molecule type" value="Genomic_DNA"/>
</dbReference>
<dbReference type="Pfam" id="PF10454">
    <property type="entry name" value="DUF2458"/>
    <property type="match status" value="1"/>
</dbReference>
<evidence type="ECO:0000313" key="3">
    <source>
        <dbReference type="Proteomes" id="UP000799766"/>
    </source>
</evidence>
<feature type="region of interest" description="Disordered" evidence="1">
    <location>
        <begin position="16"/>
        <end position="63"/>
    </location>
</feature>
<gene>
    <name evidence="2" type="ORF">BDY21DRAFT_264856</name>
</gene>
<protein>
    <submittedName>
        <fullName evidence="2">Uncharacterized protein</fullName>
    </submittedName>
</protein>
<evidence type="ECO:0000313" key="2">
    <source>
        <dbReference type="EMBL" id="KAF2458059.1"/>
    </source>
</evidence>
<sequence length="176" mass="19715">GHQDLSTVLATLASIAAQEQDRANSATPQHGVDQSRDPRRQTSPPTLPHASGKQEKPKIDPTTITDWSQGLRYVNKLTAANQHLSHVLPKMIAEQHRNEREWWEGREALIQKQRARQEGSKKIDDVLYSPEANGKELATYDKKVINASQDMVRALSSELKRQGVPFFGTKPHLIAP</sequence>
<proteinExistence type="predicted"/>
<feature type="non-terminal residue" evidence="2">
    <location>
        <position position="176"/>
    </location>
</feature>
<reference evidence="2" key="1">
    <citation type="journal article" date="2020" name="Stud. Mycol.">
        <title>101 Dothideomycetes genomes: a test case for predicting lifestyles and emergence of pathogens.</title>
        <authorList>
            <person name="Haridas S."/>
            <person name="Albert R."/>
            <person name="Binder M."/>
            <person name="Bloem J."/>
            <person name="Labutti K."/>
            <person name="Salamov A."/>
            <person name="Andreopoulos B."/>
            <person name="Baker S."/>
            <person name="Barry K."/>
            <person name="Bills G."/>
            <person name="Bluhm B."/>
            <person name="Cannon C."/>
            <person name="Castanera R."/>
            <person name="Culley D."/>
            <person name="Daum C."/>
            <person name="Ezra D."/>
            <person name="Gonzalez J."/>
            <person name="Henrissat B."/>
            <person name="Kuo A."/>
            <person name="Liang C."/>
            <person name="Lipzen A."/>
            <person name="Lutzoni F."/>
            <person name="Magnuson J."/>
            <person name="Mondo S."/>
            <person name="Nolan M."/>
            <person name="Ohm R."/>
            <person name="Pangilinan J."/>
            <person name="Park H.-J."/>
            <person name="Ramirez L."/>
            <person name="Alfaro M."/>
            <person name="Sun H."/>
            <person name="Tritt A."/>
            <person name="Yoshinaga Y."/>
            <person name="Zwiers L.-H."/>
            <person name="Turgeon B."/>
            <person name="Goodwin S."/>
            <person name="Spatafora J."/>
            <person name="Crous P."/>
            <person name="Grigoriev I."/>
        </authorList>
    </citation>
    <scope>NUCLEOTIDE SEQUENCE</scope>
    <source>
        <strain evidence="2">ATCC 16933</strain>
    </source>
</reference>
<evidence type="ECO:0000256" key="1">
    <source>
        <dbReference type="SAM" id="MobiDB-lite"/>
    </source>
</evidence>
<name>A0A6A6P2E9_9PEZI</name>